<dbReference type="Proteomes" id="UP001283361">
    <property type="component" value="Unassembled WGS sequence"/>
</dbReference>
<accession>A0AAE1D9Q2</accession>
<comment type="caution">
    <text evidence="1">The sequence shown here is derived from an EMBL/GenBank/DDBJ whole genome shotgun (WGS) entry which is preliminary data.</text>
</comment>
<evidence type="ECO:0000313" key="1">
    <source>
        <dbReference type="EMBL" id="KAK3761563.1"/>
    </source>
</evidence>
<dbReference type="AlphaFoldDB" id="A0AAE1D9Q2"/>
<protein>
    <submittedName>
        <fullName evidence="1">Uncharacterized protein</fullName>
    </submittedName>
</protein>
<reference evidence="1" key="1">
    <citation type="journal article" date="2023" name="G3 (Bethesda)">
        <title>A reference genome for the long-term kleptoplast-retaining sea slug Elysia crispata morphotype clarki.</title>
        <authorList>
            <person name="Eastman K.E."/>
            <person name="Pendleton A.L."/>
            <person name="Shaikh M.A."/>
            <person name="Suttiyut T."/>
            <person name="Ogas R."/>
            <person name="Tomko P."/>
            <person name="Gavelis G."/>
            <person name="Widhalm J.R."/>
            <person name="Wisecaver J.H."/>
        </authorList>
    </citation>
    <scope>NUCLEOTIDE SEQUENCE</scope>
    <source>
        <strain evidence="1">ECLA1</strain>
    </source>
</reference>
<sequence length="426" mass="48418">MVLFSPLRAVMFWPAREERPELHPLVRKGMWEYVYRPLGLPMQTNPARYRDEALMMYNYTALIGLIFEKDIVAAVLEGAANHAAIAPTTQKKAPKAVTASLVLKWTSSNNCCDDYVVKHKRYIPKKLPTQPSTEGCNTAGVPDRSPAAAHWKAVSRYYGAHVERLATDKSVKASRNVTDCDSYEAITPLPVIDMRDLLYSRESIRFLHGVCFEQFFNNPMYLLRRLTQFMKESLQVSSTNLNACSMLHSLAKSCKKSMTVRLTLLTEKIPAMTGLCFGEKNRNVKRVLGLYTVRMCPWCYKPVNVAVKKKSSAGGAHKSQIFTDEHTREVTYCTEKNTRGILDFPLLAIRDGQLYSNELAWEINSGFTRVFSLCHSEQDVCRMVIRNAAKTCVYYVPVETTRTCPLNTKYPCMLCSRRPGRQHTHT</sequence>
<evidence type="ECO:0000313" key="2">
    <source>
        <dbReference type="Proteomes" id="UP001283361"/>
    </source>
</evidence>
<name>A0AAE1D9Q2_9GAST</name>
<dbReference type="EMBL" id="JAWDGP010004873">
    <property type="protein sequence ID" value="KAK3761563.1"/>
    <property type="molecule type" value="Genomic_DNA"/>
</dbReference>
<gene>
    <name evidence="1" type="ORF">RRG08_010287</name>
</gene>
<organism evidence="1 2">
    <name type="scientific">Elysia crispata</name>
    <name type="common">lettuce slug</name>
    <dbReference type="NCBI Taxonomy" id="231223"/>
    <lineage>
        <taxon>Eukaryota</taxon>
        <taxon>Metazoa</taxon>
        <taxon>Spiralia</taxon>
        <taxon>Lophotrochozoa</taxon>
        <taxon>Mollusca</taxon>
        <taxon>Gastropoda</taxon>
        <taxon>Heterobranchia</taxon>
        <taxon>Euthyneura</taxon>
        <taxon>Panpulmonata</taxon>
        <taxon>Sacoglossa</taxon>
        <taxon>Placobranchoidea</taxon>
        <taxon>Plakobranchidae</taxon>
        <taxon>Elysia</taxon>
    </lineage>
</organism>
<keyword evidence="2" id="KW-1185">Reference proteome</keyword>
<proteinExistence type="predicted"/>